<evidence type="ECO:0000313" key="2">
    <source>
        <dbReference type="EMBL" id="KMO43397.1"/>
    </source>
</evidence>
<dbReference type="Proteomes" id="UP000036449">
    <property type="component" value="Unassembled WGS sequence"/>
</dbReference>
<evidence type="ECO:0000313" key="3">
    <source>
        <dbReference type="Proteomes" id="UP000036449"/>
    </source>
</evidence>
<reference evidence="2 3" key="1">
    <citation type="submission" date="2015-03" db="EMBL/GenBank/DDBJ databases">
        <title>Genome sequencing of Methylobacterium tarhaniae DSM 25844.</title>
        <authorList>
            <person name="Chaudhry V."/>
            <person name="Patil P.B."/>
        </authorList>
    </citation>
    <scope>NUCLEOTIDE SEQUENCE [LARGE SCALE GENOMIC DNA]</scope>
    <source>
        <strain evidence="2 3">DSM 25844</strain>
    </source>
</reference>
<dbReference type="PATRIC" id="fig|1187852.3.peg.5388"/>
<dbReference type="Gene3D" id="3.30.2130.10">
    <property type="entry name" value="VC0802-like"/>
    <property type="match status" value="1"/>
</dbReference>
<dbReference type="OrthoDB" id="517867at2"/>
<evidence type="ECO:0000259" key="1">
    <source>
        <dbReference type="Pfam" id="PF10000"/>
    </source>
</evidence>
<dbReference type="InterPro" id="IPR018717">
    <property type="entry name" value="DUF2241"/>
</dbReference>
<dbReference type="RefSeq" id="WP_048450450.1">
    <property type="nucleotide sequence ID" value="NZ_JBNNPJ010000048.1"/>
</dbReference>
<name>A0A0J6TC14_9HYPH</name>
<sequence>MNGETDLTRLLAGMRPELRPGTYVFATASDGAMAADLTPVLSFREAEGTTLILTRAHAARAGLSGTFPCRWITLAIHSSLGAVGFLAAVTARLAERGIAVNAVSAFHHDHLFVPETRAEEAMDVLRDLADRAAS</sequence>
<organism evidence="2 3">
    <name type="scientific">Methylobacterium tarhaniae</name>
    <dbReference type="NCBI Taxonomy" id="1187852"/>
    <lineage>
        <taxon>Bacteria</taxon>
        <taxon>Pseudomonadati</taxon>
        <taxon>Pseudomonadota</taxon>
        <taxon>Alphaproteobacteria</taxon>
        <taxon>Hyphomicrobiales</taxon>
        <taxon>Methylobacteriaceae</taxon>
        <taxon>Methylobacterium</taxon>
    </lineage>
</organism>
<gene>
    <name evidence="2" type="ORF">VQ03_08525</name>
</gene>
<dbReference type="PANTHER" id="PTHR39199">
    <property type="entry name" value="BLR5128 PROTEIN"/>
    <property type="match status" value="1"/>
</dbReference>
<dbReference type="InterPro" id="IPR045865">
    <property type="entry name" value="ACT-like_dom_sf"/>
</dbReference>
<dbReference type="SUPFAM" id="SSF55021">
    <property type="entry name" value="ACT-like"/>
    <property type="match status" value="2"/>
</dbReference>
<dbReference type="AlphaFoldDB" id="A0A0J6TC14"/>
<protein>
    <recommendedName>
        <fullName evidence="1">DUF2241 domain-containing protein</fullName>
    </recommendedName>
</protein>
<dbReference type="EMBL" id="LABZ01000052">
    <property type="protein sequence ID" value="KMO43397.1"/>
    <property type="molecule type" value="Genomic_DNA"/>
</dbReference>
<dbReference type="PANTHER" id="PTHR39199:SF1">
    <property type="entry name" value="BLR5128 PROTEIN"/>
    <property type="match status" value="1"/>
</dbReference>
<dbReference type="Pfam" id="PF10000">
    <property type="entry name" value="ACT_3"/>
    <property type="match status" value="1"/>
</dbReference>
<proteinExistence type="predicted"/>
<comment type="caution">
    <text evidence="2">The sequence shown here is derived from an EMBL/GenBank/DDBJ whole genome shotgun (WGS) entry which is preliminary data.</text>
</comment>
<accession>A0A0J6TC14</accession>
<feature type="domain" description="DUF2241" evidence="1">
    <location>
        <begin position="2"/>
        <end position="70"/>
    </location>
</feature>
<keyword evidence="3" id="KW-1185">Reference proteome</keyword>